<dbReference type="RefSeq" id="WP_378165156.1">
    <property type="nucleotide sequence ID" value="NZ_JBHSBU010000001.1"/>
</dbReference>
<evidence type="ECO:0000313" key="2">
    <source>
        <dbReference type="Proteomes" id="UP001595791"/>
    </source>
</evidence>
<organism evidence="1 2">
    <name type="scientific">Chitinimonas lacunae</name>
    <dbReference type="NCBI Taxonomy" id="1963018"/>
    <lineage>
        <taxon>Bacteria</taxon>
        <taxon>Pseudomonadati</taxon>
        <taxon>Pseudomonadota</taxon>
        <taxon>Betaproteobacteria</taxon>
        <taxon>Neisseriales</taxon>
        <taxon>Chitinibacteraceae</taxon>
        <taxon>Chitinimonas</taxon>
    </lineage>
</organism>
<dbReference type="NCBIfam" id="TIGR03696">
    <property type="entry name" value="Rhs_assc_core"/>
    <property type="match status" value="1"/>
</dbReference>
<accession>A0ABV8MTC0</accession>
<protein>
    <submittedName>
        <fullName evidence="1">RHS repeat domain-containing protein</fullName>
    </submittedName>
</protein>
<keyword evidence="2" id="KW-1185">Reference proteome</keyword>
<dbReference type="Gene3D" id="2.180.10.10">
    <property type="entry name" value="RHS repeat-associated core"/>
    <property type="match status" value="1"/>
</dbReference>
<dbReference type="PANTHER" id="PTHR32305:SF15">
    <property type="entry name" value="PROTEIN RHSA-RELATED"/>
    <property type="match status" value="1"/>
</dbReference>
<dbReference type="PANTHER" id="PTHR32305">
    <property type="match status" value="1"/>
</dbReference>
<gene>
    <name evidence="1" type="ORF">ACFOW7_13680</name>
</gene>
<sequence>MWLGDLPIATIQPDAKSSNKTLVYYVHPDHLGTPRAVSDPVSNKAVWRWESDAFGNSAPDEDPDQDKKKLVYNLRFPGQYFDQETGLNYNFFRDYEPATGRYIQSDPIGIKGGIGTYSYAFGSPLSYSDPHGLIPIDTIWDLGNLAYDIATGNWVDAAADAAALCTPYVPAGIPKLRKLKRPVNEKTSSAVKDVAKDGKALPDDALVCRGGTCTAEKFSGGSGVTLDSHGNLQGVSVNSGVGKTVEDLTVGIPNKQVGVTTVGKVREAGGNVIPSPTPNNPHHCTLCGITPAKAESLMTPTIRNPHK</sequence>
<dbReference type="InterPro" id="IPR050708">
    <property type="entry name" value="T6SS_VgrG/RHS"/>
</dbReference>
<name>A0ABV8MTC0_9NEIS</name>
<dbReference type="InterPro" id="IPR022385">
    <property type="entry name" value="Rhs_assc_core"/>
</dbReference>
<dbReference type="PRINTS" id="PR00394">
    <property type="entry name" value="RHSPROTEIN"/>
</dbReference>
<comment type="caution">
    <text evidence="1">The sequence shown here is derived from an EMBL/GenBank/DDBJ whole genome shotgun (WGS) entry which is preliminary data.</text>
</comment>
<reference evidence="2" key="1">
    <citation type="journal article" date="2019" name="Int. J. Syst. Evol. Microbiol.">
        <title>The Global Catalogue of Microorganisms (GCM) 10K type strain sequencing project: providing services to taxonomists for standard genome sequencing and annotation.</title>
        <authorList>
            <consortium name="The Broad Institute Genomics Platform"/>
            <consortium name="The Broad Institute Genome Sequencing Center for Infectious Disease"/>
            <person name="Wu L."/>
            <person name="Ma J."/>
        </authorList>
    </citation>
    <scope>NUCLEOTIDE SEQUENCE [LARGE SCALE GENOMIC DNA]</scope>
    <source>
        <strain evidence="2">LMG 29894</strain>
    </source>
</reference>
<proteinExistence type="predicted"/>
<evidence type="ECO:0000313" key="1">
    <source>
        <dbReference type="EMBL" id="MFC4160388.1"/>
    </source>
</evidence>
<dbReference type="Proteomes" id="UP001595791">
    <property type="component" value="Unassembled WGS sequence"/>
</dbReference>
<dbReference type="EMBL" id="JBHSBU010000001">
    <property type="protein sequence ID" value="MFC4160388.1"/>
    <property type="molecule type" value="Genomic_DNA"/>
</dbReference>